<dbReference type="KEGG" id="ahg:AHOG_19720"/>
<evidence type="ECO:0000313" key="12">
    <source>
        <dbReference type="Proteomes" id="UP000204221"/>
    </source>
</evidence>
<dbReference type="PANTHER" id="PTHR12589:SF7">
    <property type="entry name" value="6-PYRUVOYL TETRAHYDROBIOPTERIN SYNTHASE"/>
    <property type="match status" value="1"/>
</dbReference>
<dbReference type="GO" id="GO:0070497">
    <property type="term" value="F:6-carboxytetrahydropterin synthase activity"/>
    <property type="evidence" value="ECO:0007669"/>
    <property type="project" value="UniProtKB-EC"/>
</dbReference>
<dbReference type="GO" id="GO:0008616">
    <property type="term" value="P:tRNA queuosine(34) biosynthetic process"/>
    <property type="evidence" value="ECO:0007669"/>
    <property type="project" value="UniProtKB-KW"/>
</dbReference>
<dbReference type="GO" id="GO:0046872">
    <property type="term" value="F:metal ion binding"/>
    <property type="evidence" value="ECO:0007669"/>
    <property type="project" value="UniProtKB-KW"/>
</dbReference>
<evidence type="ECO:0000313" key="11">
    <source>
        <dbReference type="EMBL" id="ASO21562.1"/>
    </source>
</evidence>
<feature type="active site" description="Charge relay system" evidence="9">
    <location>
        <position position="73"/>
    </location>
</feature>
<keyword evidence="8" id="KW-0671">Queuosine biosynthesis</keyword>
<evidence type="ECO:0000256" key="4">
    <source>
        <dbReference type="ARBA" id="ARBA00022723"/>
    </source>
</evidence>
<dbReference type="InterPro" id="IPR038418">
    <property type="entry name" value="6-PTP_synth/QueD_sf"/>
</dbReference>
<sequence>MPAGTYRISRRFRFAAAHRLSGLPDGHKCRRVHGHTWTVRVTVVARDLVDPGWVVDFAALTPLGRYLDDNVDHRDLTEVLPVSPTAEHLAAWVADWCHRHLEPGRGWWLESVVVDEGGDSTVEFRPDREPAR</sequence>
<keyword evidence="6 8" id="KW-0456">Lyase</keyword>
<proteinExistence type="inferred from homology"/>
<dbReference type="PANTHER" id="PTHR12589">
    <property type="entry name" value="PYRUVOYL TETRAHYDROBIOPTERIN SYNTHASE"/>
    <property type="match status" value="1"/>
</dbReference>
<evidence type="ECO:0000256" key="5">
    <source>
        <dbReference type="ARBA" id="ARBA00022833"/>
    </source>
</evidence>
<accession>A0A221W6L0</accession>
<keyword evidence="5 8" id="KW-0862">Zinc</keyword>
<feature type="active site" description="Charge relay system" evidence="9">
    <location>
        <position position="116"/>
    </location>
</feature>
<dbReference type="Gene3D" id="3.30.479.10">
    <property type="entry name" value="6-pyruvoyl tetrahydropterin synthase/QueD"/>
    <property type="match status" value="1"/>
</dbReference>
<dbReference type="UniPathway" id="UPA00391"/>
<evidence type="ECO:0000256" key="3">
    <source>
        <dbReference type="ARBA" id="ARBA00018141"/>
    </source>
</evidence>
<evidence type="ECO:0000256" key="8">
    <source>
        <dbReference type="PIRNR" id="PIRNR006113"/>
    </source>
</evidence>
<dbReference type="PIRSF" id="PIRSF006113">
    <property type="entry name" value="PTP_synth"/>
    <property type="match status" value="1"/>
</dbReference>
<organism evidence="11 12">
    <name type="scientific">Actinoalloteichus hoggarensis</name>
    <dbReference type="NCBI Taxonomy" id="1470176"/>
    <lineage>
        <taxon>Bacteria</taxon>
        <taxon>Bacillati</taxon>
        <taxon>Actinomycetota</taxon>
        <taxon>Actinomycetes</taxon>
        <taxon>Pseudonocardiales</taxon>
        <taxon>Pseudonocardiaceae</taxon>
        <taxon>Actinoalloteichus</taxon>
    </lineage>
</organism>
<evidence type="ECO:0000256" key="2">
    <source>
        <dbReference type="ARBA" id="ARBA00008900"/>
    </source>
</evidence>
<comment type="pathway">
    <text evidence="1 8">Purine metabolism; 7-cyano-7-deazaguanine biosynthesis.</text>
</comment>
<protein>
    <recommendedName>
        <fullName evidence="3 8">6-carboxy-5,6,7,8-tetrahydropterin synthase</fullName>
        <ecNumber evidence="8">4.-.-.-</ecNumber>
    </recommendedName>
</protein>
<evidence type="ECO:0000256" key="9">
    <source>
        <dbReference type="PIRSR" id="PIRSR006113-1"/>
    </source>
</evidence>
<feature type="binding site" evidence="10">
    <location>
        <position position="35"/>
    </location>
    <ligand>
        <name>Zn(2+)</name>
        <dbReference type="ChEBI" id="CHEBI:29105"/>
    </ligand>
</feature>
<dbReference type="EC" id="4.-.-.-" evidence="8"/>
<name>A0A221W6L0_9PSEU</name>
<keyword evidence="4 8" id="KW-0479">Metal-binding</keyword>
<comment type="cofactor">
    <cofactor evidence="8 10">
        <name>Zn(2+)</name>
        <dbReference type="ChEBI" id="CHEBI:29105"/>
    </cofactor>
    <text evidence="8 10">Binds 1 zinc ion per subunit.</text>
</comment>
<dbReference type="InterPro" id="IPR007115">
    <property type="entry name" value="6-PTP_synth/QueD"/>
</dbReference>
<dbReference type="EMBL" id="CP022521">
    <property type="protein sequence ID" value="ASO21562.1"/>
    <property type="molecule type" value="Genomic_DNA"/>
</dbReference>
<evidence type="ECO:0000256" key="10">
    <source>
        <dbReference type="PIRSR" id="PIRSR006113-2"/>
    </source>
</evidence>
<feature type="binding site" evidence="10">
    <location>
        <position position="33"/>
    </location>
    <ligand>
        <name>Zn(2+)</name>
        <dbReference type="ChEBI" id="CHEBI:29105"/>
    </ligand>
</feature>
<dbReference type="AlphaFoldDB" id="A0A221W6L0"/>
<evidence type="ECO:0000256" key="6">
    <source>
        <dbReference type="ARBA" id="ARBA00023239"/>
    </source>
</evidence>
<comment type="similarity">
    <text evidence="2 8">Belongs to the PTPS family. QueD subfamily.</text>
</comment>
<feature type="binding site" evidence="10">
    <location>
        <position position="18"/>
    </location>
    <ligand>
        <name>Zn(2+)</name>
        <dbReference type="ChEBI" id="CHEBI:29105"/>
    </ligand>
</feature>
<dbReference type="Proteomes" id="UP000204221">
    <property type="component" value="Chromosome"/>
</dbReference>
<comment type="catalytic activity">
    <reaction evidence="7 8">
        <text>7,8-dihydroneopterin 3'-triphosphate + H2O = 6-carboxy-5,6,7,8-tetrahydropterin + triphosphate + acetaldehyde + 2 H(+)</text>
        <dbReference type="Rhea" id="RHEA:27966"/>
        <dbReference type="ChEBI" id="CHEBI:15343"/>
        <dbReference type="ChEBI" id="CHEBI:15377"/>
        <dbReference type="ChEBI" id="CHEBI:15378"/>
        <dbReference type="ChEBI" id="CHEBI:18036"/>
        <dbReference type="ChEBI" id="CHEBI:58462"/>
        <dbReference type="ChEBI" id="CHEBI:61032"/>
        <dbReference type="EC" id="4.1.2.50"/>
    </reaction>
</comment>
<dbReference type="Pfam" id="PF01242">
    <property type="entry name" value="PTPS"/>
    <property type="match status" value="1"/>
</dbReference>
<evidence type="ECO:0000256" key="1">
    <source>
        <dbReference type="ARBA" id="ARBA00005061"/>
    </source>
</evidence>
<reference evidence="11 12" key="1">
    <citation type="submission" date="2017-07" db="EMBL/GenBank/DDBJ databases">
        <title>Complete genome sequence of Actinoalloteichus hoggarensis DSM 45943, type strain of Actinoalloteichus hoggarensis.</title>
        <authorList>
            <person name="Ruckert C."/>
            <person name="Nouioui I."/>
            <person name="Willmese J."/>
            <person name="van Wezel G."/>
            <person name="Klenk H.-P."/>
            <person name="Kalinowski J."/>
            <person name="Zotchev S.B."/>
        </authorList>
    </citation>
    <scope>NUCLEOTIDE SEQUENCE [LARGE SCALE GENOMIC DNA]</scope>
    <source>
        <strain evidence="11 12">DSM 45943</strain>
    </source>
</reference>
<evidence type="ECO:0000256" key="7">
    <source>
        <dbReference type="ARBA" id="ARBA00048807"/>
    </source>
</evidence>
<dbReference type="SUPFAM" id="SSF55620">
    <property type="entry name" value="Tetrahydrobiopterin biosynthesis enzymes-like"/>
    <property type="match status" value="1"/>
</dbReference>
<keyword evidence="12" id="KW-1185">Reference proteome</keyword>
<feature type="active site" description="Proton acceptor" evidence="9">
    <location>
        <position position="29"/>
    </location>
</feature>
<gene>
    <name evidence="11" type="primary">queD</name>
    <name evidence="11" type="ORF">AHOG_19720</name>
</gene>